<organism evidence="6 7">
    <name type="scientific">Oxobacter pfennigii</name>
    <dbReference type="NCBI Taxonomy" id="36849"/>
    <lineage>
        <taxon>Bacteria</taxon>
        <taxon>Bacillati</taxon>
        <taxon>Bacillota</taxon>
        <taxon>Clostridia</taxon>
        <taxon>Eubacteriales</taxon>
        <taxon>Clostridiaceae</taxon>
        <taxon>Oxobacter</taxon>
    </lineage>
</organism>
<dbReference type="PANTHER" id="PTHR42806">
    <property type="entry name" value="GLYCINE CLEAVAGE SYSTEM P-PROTEIN"/>
    <property type="match status" value="1"/>
</dbReference>
<dbReference type="Gene3D" id="3.90.1150.10">
    <property type="entry name" value="Aspartate Aminotransferase, domain 1"/>
    <property type="match status" value="1"/>
</dbReference>
<accession>A0A0P8Z1I4</accession>
<dbReference type="RefSeq" id="WP_054873585.1">
    <property type="nucleotide sequence ID" value="NZ_LKET01000016.1"/>
</dbReference>
<dbReference type="InterPro" id="IPR049315">
    <property type="entry name" value="GDC-P_N"/>
</dbReference>
<sequence>MSRFIPNTPNDRQRMLDTLNLKSTEDLFNAIPESIRLKGHLNLNSGISELELLSHMKALAYKNRGTEELTCFLGAGAYDRYIPSVIDHLISRSEFYTAYTPYQPEISQGTLQAIFEFQTMIANLTGMEVANASMYDGASACGEAALMAADASKRRQVLVSKTVHPEVREVLSSYVRFNGMELLEIDSKYGVTDKEKLNSLLSADTAAVVLQNPNFFGIIEDFEAIEQPIHNNKSLMIVNVSNPLSLSLIKSPGEIKADIVVGEGQSFGVNLSFGGPYLGFMATTSKLMRKLPGRIVGQTTDIEGKRAFVLTLQAREQHIRREKATSNICSNQSLNALCATIYLSYMGKCGFKEAAQQSMKKAHYLHGKLKAAGFNLIFEKPFFNEFAVSLNKDPIAVNERLLKEGILGGYVLGEKELGNEYKGKSGLLICVTEKRTKDEIDKLVSILYKEGK</sequence>
<dbReference type="NCBIfam" id="NF001696">
    <property type="entry name" value="PRK00451.1"/>
    <property type="match status" value="1"/>
</dbReference>
<dbReference type="GO" id="GO:0019464">
    <property type="term" value="P:glycine decarboxylation via glycine cleavage system"/>
    <property type="evidence" value="ECO:0007669"/>
    <property type="project" value="UniProtKB-UniRule"/>
</dbReference>
<gene>
    <name evidence="4 6" type="primary">gcvPA</name>
    <name evidence="6" type="ORF">OXPF_04510</name>
</gene>
<dbReference type="PANTHER" id="PTHR42806:SF1">
    <property type="entry name" value="GLYCINE DEHYDROGENASE (DECARBOXYLATING)"/>
    <property type="match status" value="1"/>
</dbReference>
<feature type="domain" description="Glycine cleavage system P-protein N-terminal" evidence="5">
    <location>
        <begin position="3"/>
        <end position="447"/>
    </location>
</feature>
<dbReference type="CDD" id="cd00613">
    <property type="entry name" value="GDC-P"/>
    <property type="match status" value="1"/>
</dbReference>
<evidence type="ECO:0000256" key="3">
    <source>
        <dbReference type="ARBA" id="ARBA00049026"/>
    </source>
</evidence>
<comment type="catalytic activity">
    <reaction evidence="3 4">
        <text>N(6)-[(R)-lipoyl]-L-lysyl-[glycine-cleavage complex H protein] + glycine + H(+) = N(6)-[(R)-S(8)-aminomethyldihydrolipoyl]-L-lysyl-[glycine-cleavage complex H protein] + CO2</text>
        <dbReference type="Rhea" id="RHEA:24304"/>
        <dbReference type="Rhea" id="RHEA-COMP:10494"/>
        <dbReference type="Rhea" id="RHEA-COMP:10495"/>
        <dbReference type="ChEBI" id="CHEBI:15378"/>
        <dbReference type="ChEBI" id="CHEBI:16526"/>
        <dbReference type="ChEBI" id="CHEBI:57305"/>
        <dbReference type="ChEBI" id="CHEBI:83099"/>
        <dbReference type="ChEBI" id="CHEBI:83143"/>
        <dbReference type="EC" id="1.4.4.2"/>
    </reaction>
</comment>
<dbReference type="EMBL" id="LKET01000016">
    <property type="protein sequence ID" value="KPU45971.1"/>
    <property type="molecule type" value="Genomic_DNA"/>
</dbReference>
<dbReference type="InterPro" id="IPR020581">
    <property type="entry name" value="GDC_P"/>
</dbReference>
<dbReference type="EC" id="1.4.4.2" evidence="4"/>
<dbReference type="GO" id="GO:0009116">
    <property type="term" value="P:nucleoside metabolic process"/>
    <property type="evidence" value="ECO:0007669"/>
    <property type="project" value="InterPro"/>
</dbReference>
<name>A0A0P8Z1I4_9CLOT</name>
<dbReference type="PATRIC" id="fig|36849.3.peg.479"/>
<dbReference type="GO" id="GO:0004375">
    <property type="term" value="F:glycine dehydrogenase (decarboxylating) activity"/>
    <property type="evidence" value="ECO:0007669"/>
    <property type="project" value="UniProtKB-EC"/>
</dbReference>
<dbReference type="SUPFAM" id="SSF53383">
    <property type="entry name" value="PLP-dependent transferases"/>
    <property type="match status" value="1"/>
</dbReference>
<evidence type="ECO:0000313" key="6">
    <source>
        <dbReference type="EMBL" id="KPU45971.1"/>
    </source>
</evidence>
<evidence type="ECO:0000256" key="1">
    <source>
        <dbReference type="ARBA" id="ARBA00003788"/>
    </source>
</evidence>
<evidence type="ECO:0000256" key="4">
    <source>
        <dbReference type="HAMAP-Rule" id="MF_00712"/>
    </source>
</evidence>
<dbReference type="PIRSF" id="PIRSF006815">
    <property type="entry name" value="GcvPA"/>
    <property type="match status" value="1"/>
</dbReference>
<evidence type="ECO:0000259" key="5">
    <source>
        <dbReference type="Pfam" id="PF02347"/>
    </source>
</evidence>
<dbReference type="AlphaFoldDB" id="A0A0P8Z1I4"/>
<evidence type="ECO:0000313" key="7">
    <source>
        <dbReference type="Proteomes" id="UP000050326"/>
    </source>
</evidence>
<dbReference type="HAMAP" id="MF_00712">
    <property type="entry name" value="GcvPA"/>
    <property type="match status" value="1"/>
</dbReference>
<reference evidence="6 7" key="1">
    <citation type="submission" date="2015-09" db="EMBL/GenBank/DDBJ databases">
        <title>Genome sequence of Oxobacter pfennigii DSM 3222.</title>
        <authorList>
            <person name="Poehlein A."/>
            <person name="Bengelsdorf F.R."/>
            <person name="Schiel-Bengelsdorf B."/>
            <person name="Duerre P."/>
            <person name="Daniel R."/>
        </authorList>
    </citation>
    <scope>NUCLEOTIDE SEQUENCE [LARGE SCALE GENOMIC DNA]</scope>
    <source>
        <strain evidence="6 7">DSM 3222</strain>
    </source>
</reference>
<comment type="caution">
    <text evidence="6">The sequence shown here is derived from an EMBL/GenBank/DDBJ whole genome shotgun (WGS) entry which is preliminary data.</text>
</comment>
<comment type="similarity">
    <text evidence="4">Belongs to the GcvP family. N-terminal subunit subfamily.</text>
</comment>
<comment type="function">
    <text evidence="1 4">The glycine cleavage system catalyzes the degradation of glycine. The P protein binds the alpha-amino group of glycine through its pyridoxal phosphate cofactor; CO(2) is released and the remaining methylamine moiety is then transferred to the lipoamide cofactor of the H protein.</text>
</comment>
<proteinExistence type="inferred from homology"/>
<keyword evidence="2 4" id="KW-0560">Oxidoreductase</keyword>
<protein>
    <recommendedName>
        <fullName evidence="4">Probable glycine dehydrogenase (decarboxylating) subunit 1</fullName>
        <ecNumber evidence="4">1.4.4.2</ecNumber>
    </recommendedName>
    <alternativeName>
        <fullName evidence="4">Glycine cleavage system P-protein subunit 1</fullName>
    </alternativeName>
    <alternativeName>
        <fullName evidence="4">Glycine decarboxylase subunit 1</fullName>
    </alternativeName>
    <alternativeName>
        <fullName evidence="4">Glycine dehydrogenase (aminomethyl-transferring) subunit 1</fullName>
    </alternativeName>
</protein>
<comment type="subunit">
    <text evidence="4">The glycine cleavage system is composed of four proteins: P, T, L and H. In this organism, the P 'protein' is a heterodimer of two subunits.</text>
</comment>
<dbReference type="STRING" id="36849.OXPF_04510"/>
<dbReference type="OrthoDB" id="9771867at2"/>
<keyword evidence="7" id="KW-1185">Reference proteome</keyword>
<evidence type="ECO:0000256" key="2">
    <source>
        <dbReference type="ARBA" id="ARBA00023002"/>
    </source>
</evidence>
<dbReference type="InterPro" id="IPR015421">
    <property type="entry name" value="PyrdxlP-dep_Trfase_major"/>
</dbReference>
<dbReference type="Gene3D" id="3.40.640.10">
    <property type="entry name" value="Type I PLP-dependent aspartate aminotransferase-like (Major domain)"/>
    <property type="match status" value="1"/>
</dbReference>
<dbReference type="Proteomes" id="UP000050326">
    <property type="component" value="Unassembled WGS sequence"/>
</dbReference>
<dbReference type="InterPro" id="IPR015422">
    <property type="entry name" value="PyrdxlP-dep_Trfase_small"/>
</dbReference>
<dbReference type="InterPro" id="IPR023010">
    <property type="entry name" value="GcvPA"/>
</dbReference>
<dbReference type="Pfam" id="PF02347">
    <property type="entry name" value="GDC-P"/>
    <property type="match status" value="1"/>
</dbReference>
<dbReference type="InterPro" id="IPR015424">
    <property type="entry name" value="PyrdxlP-dep_Trfase"/>
</dbReference>